<evidence type="ECO:0000259" key="10">
    <source>
        <dbReference type="PROSITE" id="PS50113"/>
    </source>
</evidence>
<feature type="region of interest" description="Disordered" evidence="6">
    <location>
        <begin position="486"/>
        <end position="519"/>
    </location>
</feature>
<dbReference type="InterPro" id="IPR005467">
    <property type="entry name" value="His_kinase_dom"/>
</dbReference>
<dbReference type="SUPFAM" id="SSF52172">
    <property type="entry name" value="CheY-like"/>
    <property type="match status" value="1"/>
</dbReference>
<dbReference type="SUPFAM" id="SSF55874">
    <property type="entry name" value="ATPase domain of HSP90 chaperone/DNA topoisomerase II/histidine kinase"/>
    <property type="match status" value="2"/>
</dbReference>
<evidence type="ECO:0000259" key="8">
    <source>
        <dbReference type="PROSITE" id="PS50110"/>
    </source>
</evidence>
<dbReference type="SMART" id="SM00091">
    <property type="entry name" value="PAS"/>
    <property type="match status" value="1"/>
</dbReference>
<feature type="region of interest" description="Disordered" evidence="6">
    <location>
        <begin position="919"/>
        <end position="947"/>
    </location>
</feature>
<protein>
    <recommendedName>
        <fullName evidence="13">LOV domain-containing protein</fullName>
    </recommendedName>
</protein>
<feature type="region of interest" description="Disordered" evidence="6">
    <location>
        <begin position="87"/>
        <end position="117"/>
    </location>
</feature>
<feature type="modified residue" description="4-aspartylphosphate" evidence="5">
    <location>
        <position position="1051"/>
    </location>
</feature>
<evidence type="ECO:0008006" key="13">
    <source>
        <dbReference type="Google" id="ProtNLM"/>
    </source>
</evidence>
<dbReference type="InterPro" id="IPR000014">
    <property type="entry name" value="PAS"/>
</dbReference>
<dbReference type="Gene3D" id="3.40.50.2300">
    <property type="match status" value="2"/>
</dbReference>
<dbReference type="Pfam" id="PF02518">
    <property type="entry name" value="HATPase_c"/>
    <property type="match status" value="1"/>
</dbReference>
<name>A0ABR2Z3E2_9CHLO</name>
<evidence type="ECO:0000313" key="11">
    <source>
        <dbReference type="EMBL" id="KAK9918473.1"/>
    </source>
</evidence>
<evidence type="ECO:0000256" key="6">
    <source>
        <dbReference type="SAM" id="MobiDB-lite"/>
    </source>
</evidence>
<dbReference type="InterPro" id="IPR036890">
    <property type="entry name" value="HATPase_C_sf"/>
</dbReference>
<proteinExistence type="predicted"/>
<evidence type="ECO:0000259" key="7">
    <source>
        <dbReference type="PROSITE" id="PS50109"/>
    </source>
</evidence>
<feature type="modified residue" description="4-aspartylphosphate" evidence="5">
    <location>
        <position position="1315"/>
    </location>
</feature>
<dbReference type="InterPro" id="IPR036097">
    <property type="entry name" value="HisK_dim/P_sf"/>
</dbReference>
<dbReference type="SMART" id="SM00387">
    <property type="entry name" value="HATPase_c"/>
    <property type="match status" value="1"/>
</dbReference>
<keyword evidence="4" id="KW-0902">Two-component regulatory system</keyword>
<dbReference type="Proteomes" id="UP001491310">
    <property type="component" value="Unassembled WGS sequence"/>
</dbReference>
<dbReference type="EMBL" id="JALJOT010000001">
    <property type="protein sequence ID" value="KAK9918473.1"/>
    <property type="molecule type" value="Genomic_DNA"/>
</dbReference>
<evidence type="ECO:0000256" key="5">
    <source>
        <dbReference type="PROSITE-ProRule" id="PRU00169"/>
    </source>
</evidence>
<dbReference type="CDD" id="cd00130">
    <property type="entry name" value="PAS"/>
    <property type="match status" value="1"/>
</dbReference>
<dbReference type="Gene3D" id="1.10.287.130">
    <property type="match status" value="1"/>
</dbReference>
<dbReference type="PROSITE" id="PS50110">
    <property type="entry name" value="RESPONSE_REGULATORY"/>
    <property type="match status" value="2"/>
</dbReference>
<dbReference type="Gene3D" id="3.30.565.10">
    <property type="entry name" value="Histidine kinase-like ATPase, C-terminal domain"/>
    <property type="match status" value="2"/>
</dbReference>
<dbReference type="SUPFAM" id="SSF55785">
    <property type="entry name" value="PYP-like sensor domain (PAS domain)"/>
    <property type="match status" value="1"/>
</dbReference>
<reference evidence="11 12" key="1">
    <citation type="journal article" date="2024" name="Nat. Commun.">
        <title>Phylogenomics reveals the evolutionary origins of lichenization in chlorophyte algae.</title>
        <authorList>
            <person name="Puginier C."/>
            <person name="Libourel C."/>
            <person name="Otte J."/>
            <person name="Skaloud P."/>
            <person name="Haon M."/>
            <person name="Grisel S."/>
            <person name="Petersen M."/>
            <person name="Berrin J.G."/>
            <person name="Delaux P.M."/>
            <person name="Dal Grande F."/>
            <person name="Keller J."/>
        </authorList>
    </citation>
    <scope>NUCLEOTIDE SEQUENCE [LARGE SCALE GENOMIC DNA]</scope>
    <source>
        <strain evidence="11 12">SAG 216-7</strain>
    </source>
</reference>
<dbReference type="InterPro" id="IPR001610">
    <property type="entry name" value="PAC"/>
</dbReference>
<dbReference type="InterPro" id="IPR035965">
    <property type="entry name" value="PAS-like_dom_sf"/>
</dbReference>
<keyword evidence="1" id="KW-0675">Receptor</keyword>
<dbReference type="CDD" id="cd17546">
    <property type="entry name" value="REC_hyHK_CKI1_RcsC-like"/>
    <property type="match status" value="1"/>
</dbReference>
<feature type="region of interest" description="Disordered" evidence="6">
    <location>
        <begin position="1"/>
        <end position="34"/>
    </location>
</feature>
<feature type="domain" description="PAC" evidence="10">
    <location>
        <begin position="260"/>
        <end position="314"/>
    </location>
</feature>
<feature type="compositionally biased region" description="Low complexity" evidence="6">
    <location>
        <begin position="919"/>
        <end position="942"/>
    </location>
</feature>
<feature type="compositionally biased region" description="Basic and acidic residues" evidence="6">
    <location>
        <begin position="494"/>
        <end position="506"/>
    </location>
</feature>
<dbReference type="PROSITE" id="PS50112">
    <property type="entry name" value="PAS"/>
    <property type="match status" value="1"/>
</dbReference>
<dbReference type="PROSITE" id="PS50109">
    <property type="entry name" value="HIS_KIN"/>
    <property type="match status" value="1"/>
</dbReference>
<dbReference type="SMART" id="SM00388">
    <property type="entry name" value="HisKA"/>
    <property type="match status" value="1"/>
</dbReference>
<dbReference type="InterPro" id="IPR003661">
    <property type="entry name" value="HisK_dim/P_dom"/>
</dbReference>
<organism evidence="11 12">
    <name type="scientific">Coccomyxa subellipsoidea</name>
    <dbReference type="NCBI Taxonomy" id="248742"/>
    <lineage>
        <taxon>Eukaryota</taxon>
        <taxon>Viridiplantae</taxon>
        <taxon>Chlorophyta</taxon>
        <taxon>core chlorophytes</taxon>
        <taxon>Trebouxiophyceae</taxon>
        <taxon>Trebouxiophyceae incertae sedis</taxon>
        <taxon>Coccomyxaceae</taxon>
        <taxon>Coccomyxa</taxon>
    </lineage>
</organism>
<feature type="domain" description="Response regulatory" evidence="8">
    <location>
        <begin position="1261"/>
        <end position="1382"/>
    </location>
</feature>
<keyword evidence="12" id="KW-1185">Reference proteome</keyword>
<dbReference type="PROSITE" id="PS50113">
    <property type="entry name" value="PAC"/>
    <property type="match status" value="1"/>
</dbReference>
<dbReference type="Gene3D" id="3.30.450.20">
    <property type="entry name" value="PAS domain"/>
    <property type="match status" value="1"/>
</dbReference>
<dbReference type="PANTHER" id="PTHR45339">
    <property type="entry name" value="HYBRID SIGNAL TRANSDUCTION HISTIDINE KINASE J"/>
    <property type="match status" value="1"/>
</dbReference>
<keyword evidence="1" id="KW-0600">Photoreceptor protein</keyword>
<evidence type="ECO:0000256" key="2">
    <source>
        <dbReference type="ARBA" id="ARBA00022553"/>
    </source>
</evidence>
<dbReference type="PANTHER" id="PTHR45339:SF1">
    <property type="entry name" value="HYBRID SIGNAL TRANSDUCTION HISTIDINE KINASE J"/>
    <property type="match status" value="1"/>
</dbReference>
<dbReference type="InterPro" id="IPR001789">
    <property type="entry name" value="Sig_transdc_resp-reg_receiver"/>
</dbReference>
<dbReference type="PRINTS" id="PR00344">
    <property type="entry name" value="BCTRLSENSOR"/>
</dbReference>
<keyword evidence="1" id="KW-0157">Chromophore</keyword>
<evidence type="ECO:0000259" key="9">
    <source>
        <dbReference type="PROSITE" id="PS50112"/>
    </source>
</evidence>
<keyword evidence="2 5" id="KW-0597">Phosphoprotein</keyword>
<dbReference type="CDD" id="cd00082">
    <property type="entry name" value="HisKA"/>
    <property type="match status" value="1"/>
</dbReference>
<dbReference type="InterPro" id="IPR004358">
    <property type="entry name" value="Sig_transdc_His_kin-like_C"/>
</dbReference>
<comment type="caution">
    <text evidence="11">The sequence shown here is derived from an EMBL/GenBank/DDBJ whole genome shotgun (WGS) entry which is preliminary data.</text>
</comment>
<feature type="compositionally biased region" description="Acidic residues" evidence="6">
    <location>
        <begin position="881"/>
        <end position="891"/>
    </location>
</feature>
<feature type="region of interest" description="Disordered" evidence="6">
    <location>
        <begin position="856"/>
        <end position="894"/>
    </location>
</feature>
<dbReference type="Pfam" id="PF00512">
    <property type="entry name" value="HisKA"/>
    <property type="match status" value="1"/>
</dbReference>
<accession>A0ABR2Z3E2</accession>
<dbReference type="Pfam" id="PF00072">
    <property type="entry name" value="Response_reg"/>
    <property type="match status" value="1"/>
</dbReference>
<evidence type="ECO:0000256" key="4">
    <source>
        <dbReference type="ARBA" id="ARBA00023012"/>
    </source>
</evidence>
<sequence length="1386" mass="146849">MPYQPADRSIDENKAVPSTRDTPSGESTDHSLYVHGSTGERADELHALRQQLGVTQEALQREKHHIQLLEAELLRLRCSQSICLSRRSGTTATTAGSGAPASSPDISEGTGSDISGCDAQHLMVSRPDAASNGTFDESEAYMSSRCHSVDKSALYTDEWEQGHPQTAQQQGPAIDRVTISREAIELLRLKDRAMDNTKEGITIADCSQPDMPLIYANEAFARITGYSVAESLGKNCRFLQGPGTDQAPLEELRRATRNGQACVVQLLNYRKNGDAFVNYLSVTPIHDSSGVLTHYVGIQSDITQLVKHKKAELAAKHAAVQATAAVEAKSQFLARMSHEIRTPLNGMIAVGQLLAETALSPAQWDLVSTIRCSGETLLTLISDILDFSRIEANKMVLSNAPFRLSSVIEAAMEIAGLAAGMKRLQVAYHIAEGVPRVMLGDAQRLQQILLNVLNNAVKFTEQGAILLEVWAEPVLEPQGCEAALTKSFGTGQIPRDEPPVSARKSDTAGAAAGGTGSGGERELLRAEAAASQPDACGGGSLHGSEALSLSEWAGHVPTPADDPGTCGEGAALDYQGAAGSASDLGAALDAAEAQSRPAGNAPGPALDLGAALDAAEAQSRPEEVAAPAAGGVDTVTLQSCGACAARPPAERGPDLPIALAAAAAAAQPPQPRAGAAVDPKEAVAAAKAAFNLPTLQRLRDLAIPAAAAPGRASVGELGVIVTDPRAIGTAAVVADHSVADARSGGPAQKQRITGATPAAEAAAKEAVARADGQEMLVHFSVRDTGIGISKEDLGLLFQSFSQVDASQTRRYGGSGLGLAISQKLAEAMGGQMWAESHGIGMGSCFRWTMACRTPAPARPPPSMATPSQRGLALPPKVPEGREEDPECDDASAEMNFAPPDVVDYQGSTSMQRLNRSLWSEGSGSSTVVSGPVAPVPPSSSGRSDTDLEEQTLRMTSGKKILLVEPCDMVRQVLQLALRAWGTSVCAVKTEEEAISVLQLRSSFVRKPAAAAWRQSSQEAMGDGKHMQLQHAGAVDSQSCRMSGPFDVVLMDMTLSHLLHALLQGEKSEASRVIFLGWPGQTEMEDEESPHTPTCEQRDASHDGMQLPLYNKTAPIAAQPPLALQEDRVRAQNGRQLGYVVVTRPVRQGRLKLALEEVLSMQVDTPISSRSTSETLLRDANGVVALNDAGQTSPFKVHARAMPKQHPSLMPQQQLPQLRPSIDLSGEGIQRMASGGQLKAAVPSKKSRWPAESGEARAAQIRVLIAEDNAINMKVALGILSRMGYKQVTKAYDGQEAYEEIVKSGGPDAFDVILMDLHMPRMGGMEVVAEVRRNWPRTRVRIIAVTADAFEDTREKCLAGGFSGWLAKPFRIEDLASVMDAIPLRAP</sequence>
<evidence type="ECO:0000256" key="1">
    <source>
        <dbReference type="ARBA" id="ARBA00022543"/>
    </source>
</evidence>
<dbReference type="SMART" id="SM00448">
    <property type="entry name" value="REC"/>
    <property type="match status" value="1"/>
</dbReference>
<dbReference type="SUPFAM" id="SSF47384">
    <property type="entry name" value="Homodimeric domain of signal transducing histidine kinase"/>
    <property type="match status" value="1"/>
</dbReference>
<dbReference type="Pfam" id="PF13426">
    <property type="entry name" value="PAS_9"/>
    <property type="match status" value="1"/>
</dbReference>
<keyword evidence="3" id="KW-0716">Sensory transduction</keyword>
<feature type="domain" description="PAS" evidence="9">
    <location>
        <begin position="192"/>
        <end position="259"/>
    </location>
</feature>
<dbReference type="InterPro" id="IPR003594">
    <property type="entry name" value="HATPase_dom"/>
</dbReference>
<gene>
    <name evidence="11" type="ORF">WJX75_004313</name>
</gene>
<dbReference type="SMART" id="SM00086">
    <property type="entry name" value="PAC"/>
    <property type="match status" value="1"/>
</dbReference>
<feature type="domain" description="Response regulatory" evidence="8">
    <location>
        <begin position="959"/>
        <end position="1158"/>
    </location>
</feature>
<dbReference type="InterPro" id="IPR000700">
    <property type="entry name" value="PAS-assoc_C"/>
</dbReference>
<evidence type="ECO:0000313" key="12">
    <source>
        <dbReference type="Proteomes" id="UP001491310"/>
    </source>
</evidence>
<feature type="domain" description="Histidine kinase" evidence="7">
    <location>
        <begin position="335"/>
        <end position="853"/>
    </location>
</feature>
<dbReference type="NCBIfam" id="TIGR00229">
    <property type="entry name" value="sensory_box"/>
    <property type="match status" value="1"/>
</dbReference>
<feature type="compositionally biased region" description="Low complexity" evidence="6">
    <location>
        <begin position="88"/>
        <end position="104"/>
    </location>
</feature>
<evidence type="ECO:0000256" key="3">
    <source>
        <dbReference type="ARBA" id="ARBA00022606"/>
    </source>
</evidence>
<dbReference type="InterPro" id="IPR011006">
    <property type="entry name" value="CheY-like_superfamily"/>
</dbReference>